<evidence type="ECO:0000313" key="3">
    <source>
        <dbReference type="Proteomes" id="UP000501676"/>
    </source>
</evidence>
<dbReference type="AlphaFoldDB" id="A0A6G7B9M2"/>
<accession>A0A6G7B9M2</accession>
<dbReference type="EMBL" id="CP049228">
    <property type="protein sequence ID" value="QIH24157.1"/>
    <property type="molecule type" value="Genomic_DNA"/>
</dbReference>
<proteinExistence type="predicted"/>
<evidence type="ECO:0000259" key="1">
    <source>
        <dbReference type="Pfam" id="PF06054"/>
    </source>
</evidence>
<sequence length="289" mass="34493">MYAALVNEKLVTAYEEYSLLPNYQQLNTKIYRCPRCKKRVILIVSQSKAPFFKHYNVSQGKGEKEEHALSKQMLCTALVGAGYHAKMEVNLAYRQLRADILMQNSISFEIQCSPISDIEFDHRHNLYEKIGIKDVWVVGRRHFLHQQLRESQKKFLRFNQQWGWYYLEINPYEADISLKYNILLSPISRKLKYQIKKFSLDDLGIRKFFNFVPYLKRYSLPDVQFQRQYLYKKIQQKTGYGLQVAQLLYENRKSVEDIPVEILTQYYLPKQNCPLVQYLQKISEDIETR</sequence>
<dbReference type="Pfam" id="PF06054">
    <property type="entry name" value="CoiA_nuc"/>
    <property type="match status" value="1"/>
</dbReference>
<dbReference type="InterPro" id="IPR010330">
    <property type="entry name" value="CoiA_nuc"/>
</dbReference>
<protein>
    <submittedName>
        <fullName evidence="2">Competence protein</fullName>
    </submittedName>
</protein>
<name>A0A6G7B9M2_9LACO</name>
<dbReference type="Proteomes" id="UP000501676">
    <property type="component" value="Chromosome"/>
</dbReference>
<dbReference type="RefSeq" id="WP_164824078.1">
    <property type="nucleotide sequence ID" value="NZ_CP049228.1"/>
</dbReference>
<feature type="domain" description="Competence protein CoiA nuclease-like" evidence="1">
    <location>
        <begin position="63"/>
        <end position="210"/>
    </location>
</feature>
<reference evidence="2 3" key="1">
    <citation type="submission" date="2020-02" db="EMBL/GenBank/DDBJ databases">
        <title>Complete genome sequences of six Lactobacillus iners strains isolated from the human vagina.</title>
        <authorList>
            <person name="France M.T."/>
            <person name="Rutt L."/>
            <person name="Narina S."/>
            <person name="Arbaugh S."/>
            <person name="Humphrys M.S."/>
            <person name="Ma B."/>
            <person name="Hayward M.R."/>
            <person name="Relman D."/>
            <person name="Kwon D.S."/>
            <person name="Ravel J."/>
        </authorList>
    </citation>
    <scope>NUCLEOTIDE SEQUENCE [LARGE SCALE GENOMIC DNA]</scope>
    <source>
        <strain evidence="2 3">C0210C1</strain>
    </source>
</reference>
<evidence type="ECO:0000313" key="2">
    <source>
        <dbReference type="EMBL" id="QIH24157.1"/>
    </source>
</evidence>
<gene>
    <name evidence="2" type="ORF">G6Z83_05665</name>
</gene>
<organism evidence="2 3">
    <name type="scientific">Lactobacillus iners</name>
    <dbReference type="NCBI Taxonomy" id="147802"/>
    <lineage>
        <taxon>Bacteria</taxon>
        <taxon>Bacillati</taxon>
        <taxon>Bacillota</taxon>
        <taxon>Bacilli</taxon>
        <taxon>Lactobacillales</taxon>
        <taxon>Lactobacillaceae</taxon>
        <taxon>Lactobacillus</taxon>
    </lineage>
</organism>